<reference evidence="2 3" key="1">
    <citation type="submission" date="2019-07" db="EMBL/GenBank/DDBJ databases">
        <title>Annotation for the trematode Paragonimus westermani.</title>
        <authorList>
            <person name="Choi Y.-J."/>
        </authorList>
    </citation>
    <scope>NUCLEOTIDE SEQUENCE [LARGE SCALE GENOMIC DNA]</scope>
    <source>
        <strain evidence="2">180907_Pwestermani</strain>
    </source>
</reference>
<feature type="chain" id="PRO_5035720038" evidence="1">
    <location>
        <begin position="22"/>
        <end position="172"/>
    </location>
</feature>
<sequence>MLQMRDRLLFLLLVGVGLVKIYEEFDDDERDEGGSLELMKHKHNKRDIDAVSRQRLPDPISVEIVEAVHLVMSPKLFSRCKEVSDECTCSRLLCFGQPNCDQEMDIKNRTRMKSIYENHRNHTWVKRCRQTSLLGQNLCECSHCLYEKDDFETLKKLTQEVVDLDAPAPPLF</sequence>
<dbReference type="AlphaFoldDB" id="A0A8T0DUG6"/>
<proteinExistence type="predicted"/>
<dbReference type="EMBL" id="JTDF01001210">
    <property type="protein sequence ID" value="KAF8570337.1"/>
    <property type="molecule type" value="Genomic_DNA"/>
</dbReference>
<accession>A0A8T0DUG6</accession>
<evidence type="ECO:0000256" key="1">
    <source>
        <dbReference type="SAM" id="SignalP"/>
    </source>
</evidence>
<dbReference type="Proteomes" id="UP000699462">
    <property type="component" value="Unassembled WGS sequence"/>
</dbReference>
<keyword evidence="3" id="KW-1185">Reference proteome</keyword>
<feature type="signal peptide" evidence="1">
    <location>
        <begin position="1"/>
        <end position="21"/>
    </location>
</feature>
<evidence type="ECO:0000313" key="2">
    <source>
        <dbReference type="EMBL" id="KAF8570337.1"/>
    </source>
</evidence>
<gene>
    <name evidence="2" type="ORF">P879_05601</name>
</gene>
<evidence type="ECO:0000313" key="3">
    <source>
        <dbReference type="Proteomes" id="UP000699462"/>
    </source>
</evidence>
<comment type="caution">
    <text evidence="2">The sequence shown here is derived from an EMBL/GenBank/DDBJ whole genome shotgun (WGS) entry which is preliminary data.</text>
</comment>
<keyword evidence="1" id="KW-0732">Signal</keyword>
<protein>
    <submittedName>
        <fullName evidence="2">Uncharacterized protein</fullName>
    </submittedName>
</protein>
<dbReference type="OrthoDB" id="6256093at2759"/>
<name>A0A8T0DUG6_9TREM</name>
<organism evidence="2 3">
    <name type="scientific">Paragonimus westermani</name>
    <dbReference type="NCBI Taxonomy" id="34504"/>
    <lineage>
        <taxon>Eukaryota</taxon>
        <taxon>Metazoa</taxon>
        <taxon>Spiralia</taxon>
        <taxon>Lophotrochozoa</taxon>
        <taxon>Platyhelminthes</taxon>
        <taxon>Trematoda</taxon>
        <taxon>Digenea</taxon>
        <taxon>Plagiorchiida</taxon>
        <taxon>Troglotremata</taxon>
        <taxon>Troglotrematidae</taxon>
        <taxon>Paragonimus</taxon>
    </lineage>
</organism>